<dbReference type="InterPro" id="IPR048950">
    <property type="entry name" value="Ppx_GppA_C"/>
</dbReference>
<evidence type="ECO:0000259" key="4">
    <source>
        <dbReference type="Pfam" id="PF21447"/>
    </source>
</evidence>
<keyword evidence="2" id="KW-0378">Hydrolase</keyword>
<comment type="caution">
    <text evidence="5">The sequence shown here is derived from an EMBL/GenBank/DDBJ whole genome shotgun (WGS) entry which is preliminary data.</text>
</comment>
<dbReference type="InterPro" id="IPR050273">
    <property type="entry name" value="GppA/Ppx_hydrolase"/>
</dbReference>
<dbReference type="GO" id="GO:0016787">
    <property type="term" value="F:hydrolase activity"/>
    <property type="evidence" value="ECO:0007669"/>
    <property type="project" value="UniProtKB-KW"/>
</dbReference>
<dbReference type="OrthoDB" id="9807195at2"/>
<dbReference type="Gene3D" id="3.30.420.40">
    <property type="match status" value="1"/>
</dbReference>
<feature type="domain" description="Ppx/GppA phosphatase N-terminal" evidence="3">
    <location>
        <begin position="36"/>
        <end position="318"/>
    </location>
</feature>
<dbReference type="RefSeq" id="WP_132014196.1">
    <property type="nucleotide sequence ID" value="NZ_SLUN01000010.1"/>
</dbReference>
<dbReference type="Pfam" id="PF21447">
    <property type="entry name" value="Ppx-GppA_III"/>
    <property type="match status" value="1"/>
</dbReference>
<dbReference type="Proteomes" id="UP000295008">
    <property type="component" value="Unassembled WGS sequence"/>
</dbReference>
<feature type="domain" description="Ppx/GppA phosphatase C-terminal" evidence="4">
    <location>
        <begin position="325"/>
        <end position="488"/>
    </location>
</feature>
<dbReference type="CDD" id="cd24006">
    <property type="entry name" value="ASKHA_NBD_PPX_GppA"/>
    <property type="match status" value="1"/>
</dbReference>
<accession>A0A4R1RVH5</accession>
<dbReference type="PANTHER" id="PTHR30005:SF0">
    <property type="entry name" value="RETROGRADE REGULATION PROTEIN 2"/>
    <property type="match status" value="1"/>
</dbReference>
<dbReference type="Pfam" id="PF02541">
    <property type="entry name" value="Ppx-GppA"/>
    <property type="match status" value="1"/>
</dbReference>
<protein>
    <submittedName>
        <fullName evidence="5">Exopolyphosphatase/guanosine-5'-triphosphate, 3'-diphosphate pyrophosphatase</fullName>
    </submittedName>
</protein>
<dbReference type="InterPro" id="IPR003695">
    <property type="entry name" value="Ppx_GppA_N"/>
</dbReference>
<evidence type="ECO:0000313" key="6">
    <source>
        <dbReference type="Proteomes" id="UP000295008"/>
    </source>
</evidence>
<organism evidence="5 6">
    <name type="scientific">Hydrogenispora ethanolica</name>
    <dbReference type="NCBI Taxonomy" id="1082276"/>
    <lineage>
        <taxon>Bacteria</taxon>
        <taxon>Bacillati</taxon>
        <taxon>Bacillota</taxon>
        <taxon>Hydrogenispora</taxon>
    </lineage>
</organism>
<evidence type="ECO:0000259" key="3">
    <source>
        <dbReference type="Pfam" id="PF02541"/>
    </source>
</evidence>
<dbReference type="CDD" id="cd00077">
    <property type="entry name" value="HDc"/>
    <property type="match status" value="1"/>
</dbReference>
<keyword evidence="6" id="KW-1185">Reference proteome</keyword>
<evidence type="ECO:0000256" key="2">
    <source>
        <dbReference type="ARBA" id="ARBA00022801"/>
    </source>
</evidence>
<dbReference type="Gene3D" id="1.10.3210.10">
    <property type="entry name" value="Hypothetical protein af1432"/>
    <property type="match status" value="1"/>
</dbReference>
<dbReference type="GO" id="GO:0006357">
    <property type="term" value="P:regulation of transcription by RNA polymerase II"/>
    <property type="evidence" value="ECO:0007669"/>
    <property type="project" value="TreeGrafter"/>
</dbReference>
<dbReference type="InterPro" id="IPR003607">
    <property type="entry name" value="HD/PDEase_dom"/>
</dbReference>
<comment type="similarity">
    <text evidence="1">Belongs to the GppA/Ppx family.</text>
</comment>
<sequence>MADLLKDPAGRRVGFIDIGTNSIRLLLVKHDPEYSYRVLTQQKETVRLGEGEFSDGRLQPEAMQRAILVCRKFTELAKAQGAEHLVAVATSATRDAVNRDEFLARLESEAGLRVQVISGREEARLIYLGICSGIHIGGRQAFFIDIGGGSTEVIAGDQHQYQYLDSLKLGAIRLTQTFLAGEKGPIAPARYGAIQEHVRHVAVRSLQQLRNYPLGLAYGSSGTIENLAEVTCRHFYKRRLQKDDTISTDQLSQVIRMLCALPLEERRKVDGLNPERADIIIGGAAIIETILQELRIAGFAVSERGLRDGLLLDYLARHHNQVPLRLQSVLKLGRSCGFDEPHAAKVAALALQLFDEAARLGLHGYDAAERELLEYAALLHDIGAFVSYTNHQAHSYYLVSNADLLGFNQEEIAIVAATAFYHRKAIPRKKHPQFAGLPKAAQKKVTVLSVLLRIAESLDRSHGGIIRRVGLAKGTADKVILQLEAEQDCHLELWGLQNHAAAFAEAFGRPLQIRVGGNSRP</sequence>
<evidence type="ECO:0000256" key="1">
    <source>
        <dbReference type="ARBA" id="ARBA00007125"/>
    </source>
</evidence>
<name>A0A4R1RVH5_HYDET</name>
<gene>
    <name evidence="5" type="ORF">EDC14_101099</name>
</gene>
<dbReference type="PANTHER" id="PTHR30005">
    <property type="entry name" value="EXOPOLYPHOSPHATASE"/>
    <property type="match status" value="1"/>
</dbReference>
<dbReference type="InterPro" id="IPR030673">
    <property type="entry name" value="PyroPPase_GppA_Ppx"/>
</dbReference>
<proteinExistence type="inferred from homology"/>
<dbReference type="EMBL" id="SLUN01000010">
    <property type="protein sequence ID" value="TCL70110.1"/>
    <property type="molecule type" value="Genomic_DNA"/>
</dbReference>
<dbReference type="AlphaFoldDB" id="A0A4R1RVH5"/>
<evidence type="ECO:0000313" key="5">
    <source>
        <dbReference type="EMBL" id="TCL70110.1"/>
    </source>
</evidence>
<dbReference type="FunFam" id="1.10.3210.10:FF:000025">
    <property type="entry name" value="Exopolyphosphatase"/>
    <property type="match status" value="1"/>
</dbReference>
<dbReference type="SUPFAM" id="SSF109604">
    <property type="entry name" value="HD-domain/PDEase-like"/>
    <property type="match status" value="1"/>
</dbReference>
<reference evidence="5 6" key="1">
    <citation type="submission" date="2019-03" db="EMBL/GenBank/DDBJ databases">
        <title>Genomic Encyclopedia of Type Strains, Phase IV (KMG-IV): sequencing the most valuable type-strain genomes for metagenomic binning, comparative biology and taxonomic classification.</title>
        <authorList>
            <person name="Goeker M."/>
        </authorList>
    </citation>
    <scope>NUCLEOTIDE SEQUENCE [LARGE SCALE GENOMIC DNA]</scope>
    <source>
        <strain evidence="5 6">LX-B</strain>
    </source>
</reference>
<dbReference type="InterPro" id="IPR043129">
    <property type="entry name" value="ATPase_NBD"/>
</dbReference>
<dbReference type="Gene3D" id="3.30.420.150">
    <property type="entry name" value="Exopolyphosphatase. Domain 2"/>
    <property type="match status" value="1"/>
</dbReference>
<dbReference type="PIRSF" id="PIRSF001267">
    <property type="entry name" value="Pyrophosphatase_GppA_Ppx"/>
    <property type="match status" value="1"/>
</dbReference>
<dbReference type="SUPFAM" id="SSF53067">
    <property type="entry name" value="Actin-like ATPase domain"/>
    <property type="match status" value="2"/>
</dbReference>